<dbReference type="InterPro" id="IPR007810">
    <property type="entry name" value="Pep3/Vps18_beta-prop"/>
</dbReference>
<comment type="caution">
    <text evidence="5">The sequence shown here is derived from an EMBL/GenBank/DDBJ whole genome shotgun (WGS) entry which is preliminary data.</text>
</comment>
<dbReference type="GO" id="GO:0007032">
    <property type="term" value="P:endosome organization"/>
    <property type="evidence" value="ECO:0007669"/>
    <property type="project" value="TreeGrafter"/>
</dbReference>
<dbReference type="GO" id="GO:0030674">
    <property type="term" value="F:protein-macromolecule adaptor activity"/>
    <property type="evidence" value="ECO:0007669"/>
    <property type="project" value="TreeGrafter"/>
</dbReference>
<reference evidence="6" key="2">
    <citation type="journal article" date="2017" name="J. Anim. Genet.">
        <title>Multiple reference genome sequences of hot pepper reveal the massive evolution of plant disease resistance genes by retroduplication.</title>
        <authorList>
            <person name="Kim S."/>
            <person name="Park J."/>
            <person name="Yeom S.-I."/>
            <person name="Kim Y.-M."/>
            <person name="Seo E."/>
            <person name="Kim K.-T."/>
            <person name="Kim M.-S."/>
            <person name="Lee J.M."/>
            <person name="Cheong K."/>
            <person name="Shin H.-S."/>
            <person name="Kim S.-B."/>
            <person name="Han K."/>
            <person name="Lee J."/>
            <person name="Park M."/>
            <person name="Lee H.-A."/>
            <person name="Lee H.-Y."/>
            <person name="Lee Y."/>
            <person name="Oh S."/>
            <person name="Lee J.H."/>
            <person name="Choi E."/>
            <person name="Choi E."/>
            <person name="Lee S.E."/>
            <person name="Jeon J."/>
            <person name="Kim H."/>
            <person name="Choi G."/>
            <person name="Song H."/>
            <person name="Lee J."/>
            <person name="Lee S.-C."/>
            <person name="Kwon J.-K."/>
            <person name="Lee H.-Y."/>
            <person name="Koo N."/>
            <person name="Hong Y."/>
            <person name="Kim R.W."/>
            <person name="Kang W.-H."/>
            <person name="Huh J.H."/>
            <person name="Kang B.-C."/>
            <person name="Yang T.-J."/>
            <person name="Lee Y.-H."/>
            <person name="Bennetzen J.L."/>
            <person name="Choi D."/>
        </authorList>
    </citation>
    <scope>NUCLEOTIDE SEQUENCE [LARGE SCALE GENOMIC DNA]</scope>
    <source>
        <strain evidence="6">cv. PBC81</strain>
    </source>
</reference>
<keyword evidence="6" id="KW-1185">Reference proteome</keyword>
<evidence type="ECO:0000259" key="4">
    <source>
        <dbReference type="Pfam" id="PF05131"/>
    </source>
</evidence>
<dbReference type="Proteomes" id="UP000224567">
    <property type="component" value="Unassembled WGS sequence"/>
</dbReference>
<dbReference type="GO" id="GO:0006904">
    <property type="term" value="P:vesicle docking involved in exocytosis"/>
    <property type="evidence" value="ECO:0007669"/>
    <property type="project" value="TreeGrafter"/>
</dbReference>
<proteinExistence type="predicted"/>
<dbReference type="EMBL" id="MLFT02000002">
    <property type="protein sequence ID" value="PHT54951.1"/>
    <property type="molecule type" value="Genomic_DNA"/>
</dbReference>
<keyword evidence="3" id="KW-0862">Zinc</keyword>
<evidence type="ECO:0000313" key="6">
    <source>
        <dbReference type="Proteomes" id="UP000224567"/>
    </source>
</evidence>
<dbReference type="GO" id="GO:0005768">
    <property type="term" value="C:endosome"/>
    <property type="evidence" value="ECO:0007669"/>
    <property type="project" value="TreeGrafter"/>
</dbReference>
<dbReference type="OrthoDB" id="1706619at2759"/>
<organism evidence="5 6">
    <name type="scientific">Capsicum baccatum</name>
    <name type="common">Peruvian pepper</name>
    <dbReference type="NCBI Taxonomy" id="33114"/>
    <lineage>
        <taxon>Eukaryota</taxon>
        <taxon>Viridiplantae</taxon>
        <taxon>Streptophyta</taxon>
        <taxon>Embryophyta</taxon>
        <taxon>Tracheophyta</taxon>
        <taxon>Spermatophyta</taxon>
        <taxon>Magnoliopsida</taxon>
        <taxon>eudicotyledons</taxon>
        <taxon>Gunneridae</taxon>
        <taxon>Pentapetalae</taxon>
        <taxon>asterids</taxon>
        <taxon>lamiids</taxon>
        <taxon>Solanales</taxon>
        <taxon>Solanaceae</taxon>
        <taxon>Solanoideae</taxon>
        <taxon>Capsiceae</taxon>
        <taxon>Capsicum</taxon>
    </lineage>
</organism>
<accession>A0A2G2XC73</accession>
<reference evidence="5 6" key="1">
    <citation type="journal article" date="2017" name="Genome Biol.">
        <title>New reference genome sequences of hot pepper reveal the massive evolution of plant disease-resistance genes by retroduplication.</title>
        <authorList>
            <person name="Kim S."/>
            <person name="Park J."/>
            <person name="Yeom S.I."/>
            <person name="Kim Y.M."/>
            <person name="Seo E."/>
            <person name="Kim K.T."/>
            <person name="Kim M.S."/>
            <person name="Lee J.M."/>
            <person name="Cheong K."/>
            <person name="Shin H.S."/>
            <person name="Kim S.B."/>
            <person name="Han K."/>
            <person name="Lee J."/>
            <person name="Park M."/>
            <person name="Lee H.A."/>
            <person name="Lee H.Y."/>
            <person name="Lee Y."/>
            <person name="Oh S."/>
            <person name="Lee J.H."/>
            <person name="Choi E."/>
            <person name="Choi E."/>
            <person name="Lee S.E."/>
            <person name="Jeon J."/>
            <person name="Kim H."/>
            <person name="Choi G."/>
            <person name="Song H."/>
            <person name="Lee J."/>
            <person name="Lee S.C."/>
            <person name="Kwon J.K."/>
            <person name="Lee H.Y."/>
            <person name="Koo N."/>
            <person name="Hong Y."/>
            <person name="Kim R.W."/>
            <person name="Kang W.H."/>
            <person name="Huh J.H."/>
            <person name="Kang B.C."/>
            <person name="Yang T.J."/>
            <person name="Lee Y.H."/>
            <person name="Bennetzen J.L."/>
            <person name="Choi D."/>
        </authorList>
    </citation>
    <scope>NUCLEOTIDE SEQUENCE [LARGE SCALE GENOMIC DNA]</scope>
    <source>
        <strain evidence="6">cv. PBC81</strain>
    </source>
</reference>
<dbReference type="PANTHER" id="PTHR23323">
    <property type="entry name" value="VACUOLAR PROTEIN SORTING-ASSOCIATED PROTEIN"/>
    <property type="match status" value="1"/>
</dbReference>
<feature type="domain" description="Pep3/Vps18 beta-propeller" evidence="4">
    <location>
        <begin position="32"/>
        <end position="83"/>
    </location>
</feature>
<dbReference type="STRING" id="33114.A0A2G2XC73"/>
<evidence type="ECO:0000256" key="3">
    <source>
        <dbReference type="ARBA" id="ARBA00022833"/>
    </source>
</evidence>
<dbReference type="GO" id="GO:0030897">
    <property type="term" value="C:HOPS complex"/>
    <property type="evidence" value="ECO:0007669"/>
    <property type="project" value="TreeGrafter"/>
</dbReference>
<dbReference type="PANTHER" id="PTHR23323:SF26">
    <property type="entry name" value="VACUOLAR PROTEIN SORTING-ASSOCIATED PROTEIN 18 HOMOLOG"/>
    <property type="match status" value="1"/>
</dbReference>
<evidence type="ECO:0000256" key="2">
    <source>
        <dbReference type="ARBA" id="ARBA00022771"/>
    </source>
</evidence>
<name>A0A2G2XC73_CAPBA</name>
<protein>
    <recommendedName>
        <fullName evidence="4">Pep3/Vps18 beta-propeller domain-containing protein</fullName>
    </recommendedName>
</protein>
<evidence type="ECO:0000313" key="5">
    <source>
        <dbReference type="EMBL" id="PHT54951.1"/>
    </source>
</evidence>
<gene>
    <name evidence="5" type="ORF">CQW23_03437</name>
</gene>
<dbReference type="GO" id="GO:0007033">
    <property type="term" value="P:vacuole organization"/>
    <property type="evidence" value="ECO:0007669"/>
    <property type="project" value="TreeGrafter"/>
</dbReference>
<keyword evidence="1" id="KW-0479">Metal-binding</keyword>
<keyword evidence="2" id="KW-0863">Zinc-finger</keyword>
<sequence length="294" mass="33433">MMFELLRFLLSVNCTSLSSKGGLYILHGFLEQVVNRISEQIVGELYFDQTPDAVSRGIIGLCSDASAGLFYAYDQNSIFQVSVNDEGRDMWKVYLNLKEYAAALASCRDAMQRDQVYLVQAEAAFVAKEFLRAASFYAKINYVLSFEEISLKFISIGEQDALRTFLLRKLDSLSKDEKCQITMISTWATELYLDKINRLLLEDDGALDSNNTEYQSLIKEFRAFLSDCKDVLDEATTMKLLESYGRVDELVFFASLKEQYEIVLHHYIQAPLTVPCTTIGGTYNPEVGRTWTEV</sequence>
<dbReference type="Pfam" id="PF05131">
    <property type="entry name" value="Pep3_Vps18"/>
    <property type="match status" value="1"/>
</dbReference>
<dbReference type="AlphaFoldDB" id="A0A2G2XC73"/>
<dbReference type="GO" id="GO:0048284">
    <property type="term" value="P:organelle fusion"/>
    <property type="evidence" value="ECO:0007669"/>
    <property type="project" value="TreeGrafter"/>
</dbReference>
<evidence type="ECO:0000256" key="1">
    <source>
        <dbReference type="ARBA" id="ARBA00022723"/>
    </source>
</evidence>
<dbReference type="GO" id="GO:0008270">
    <property type="term" value="F:zinc ion binding"/>
    <property type="evidence" value="ECO:0007669"/>
    <property type="project" value="UniProtKB-KW"/>
</dbReference>